<dbReference type="InParanoid" id="C4JL98"/>
<dbReference type="PROSITE" id="PS50850">
    <property type="entry name" value="MFS"/>
    <property type="match status" value="1"/>
</dbReference>
<dbReference type="eggNOG" id="KOG2533">
    <property type="taxonomic scope" value="Eukaryota"/>
</dbReference>
<evidence type="ECO:0000256" key="6">
    <source>
        <dbReference type="SAM" id="Phobius"/>
    </source>
</evidence>
<feature type="domain" description="Major facilitator superfamily (MFS) profile" evidence="7">
    <location>
        <begin position="61"/>
        <end position="494"/>
    </location>
</feature>
<dbReference type="GO" id="GO:0022857">
    <property type="term" value="F:transmembrane transporter activity"/>
    <property type="evidence" value="ECO:0007669"/>
    <property type="project" value="InterPro"/>
</dbReference>
<accession>C4JL98</accession>
<feature type="transmembrane region" description="Helical" evidence="6">
    <location>
        <begin position="368"/>
        <end position="390"/>
    </location>
</feature>
<evidence type="ECO:0000256" key="3">
    <source>
        <dbReference type="ARBA" id="ARBA00022692"/>
    </source>
</evidence>
<proteinExistence type="predicted"/>
<comment type="subcellular location">
    <subcellularLocation>
        <location evidence="1">Membrane</location>
        <topology evidence="1">Multi-pass membrane protein</topology>
    </subcellularLocation>
</comment>
<dbReference type="KEGG" id="ure:UREG_03606"/>
<dbReference type="Pfam" id="PF07690">
    <property type="entry name" value="MFS_1"/>
    <property type="match status" value="1"/>
</dbReference>
<dbReference type="OMA" id="FKHPTTY"/>
<dbReference type="VEuPathDB" id="FungiDB:UREG_03606"/>
<dbReference type="AlphaFoldDB" id="C4JL98"/>
<feature type="transmembrane region" description="Helical" evidence="6">
    <location>
        <begin position="402"/>
        <end position="423"/>
    </location>
</feature>
<evidence type="ECO:0000259" key="7">
    <source>
        <dbReference type="PROSITE" id="PS50850"/>
    </source>
</evidence>
<dbReference type="InterPro" id="IPR020846">
    <property type="entry name" value="MFS_dom"/>
</dbReference>
<dbReference type="PANTHER" id="PTHR43791">
    <property type="entry name" value="PERMEASE-RELATED"/>
    <property type="match status" value="1"/>
</dbReference>
<keyword evidence="3 6" id="KW-0812">Transmembrane</keyword>
<dbReference type="SUPFAM" id="SSF103473">
    <property type="entry name" value="MFS general substrate transporter"/>
    <property type="match status" value="1"/>
</dbReference>
<feature type="transmembrane region" description="Helical" evidence="6">
    <location>
        <begin position="309"/>
        <end position="329"/>
    </location>
</feature>
<keyword evidence="4 6" id="KW-1133">Transmembrane helix</keyword>
<evidence type="ECO:0000256" key="4">
    <source>
        <dbReference type="ARBA" id="ARBA00022989"/>
    </source>
</evidence>
<dbReference type="RefSeq" id="XP_002544089.1">
    <property type="nucleotide sequence ID" value="XM_002544043.1"/>
</dbReference>
<sequence>MEHTKHVIHNDDISRLEIPRDEAKCQGTSCISSASGLKDDSARVLDHRAERALCFKLDIRLLPILAVMYLFNALDKGNIGNAQTAGLSTGMPNLSSASVNETFSRETLDLNFKPGQYNFLLSIFFVPYVIFAPPIAFIGKRYGPARILPVLMLAFGSLTLLSAATHDFGGLFALRWLLGMAEAAFFPLVIYYLTTFYRRGELARRLAVFYAASNIANAFSGLLAFGVFQINGGALKQWRYLFLLEGACTVLFAAFAWWYLPRSPAETRFFNEEEKALAYRRIEVDSSSAINEKIKFRDSFKIFRQPTSFVFLAIEICLGVPIQSVALFLPQIVQRLGRGTVTTNLYTVAPNCFMIYAAIDDVKAQFKLAYYACFMMTWGTSAPSVLLSTWYNNNIAHENRRILLTSIGVPLANLMGLVSSNIFREKDEPKYKPALVITGVFGATGAVLSTGLGLYMAWDNYRRNTEQGVKTDARDIPTRRLRDGPDSPEFRWFL</sequence>
<dbReference type="GO" id="GO:0016020">
    <property type="term" value="C:membrane"/>
    <property type="evidence" value="ECO:0007669"/>
    <property type="project" value="UniProtKB-SubCell"/>
</dbReference>
<dbReference type="InterPro" id="IPR011701">
    <property type="entry name" value="MFS"/>
</dbReference>
<keyword evidence="2" id="KW-0813">Transport</keyword>
<feature type="transmembrane region" description="Helical" evidence="6">
    <location>
        <begin position="435"/>
        <end position="458"/>
    </location>
</feature>
<dbReference type="Gene3D" id="1.20.1250.20">
    <property type="entry name" value="MFS general substrate transporter like domains"/>
    <property type="match status" value="1"/>
</dbReference>
<organism evidence="8 9">
    <name type="scientific">Uncinocarpus reesii (strain UAMH 1704)</name>
    <dbReference type="NCBI Taxonomy" id="336963"/>
    <lineage>
        <taxon>Eukaryota</taxon>
        <taxon>Fungi</taxon>
        <taxon>Dikarya</taxon>
        <taxon>Ascomycota</taxon>
        <taxon>Pezizomycotina</taxon>
        <taxon>Eurotiomycetes</taxon>
        <taxon>Eurotiomycetidae</taxon>
        <taxon>Onygenales</taxon>
        <taxon>Onygenaceae</taxon>
        <taxon>Uncinocarpus</taxon>
    </lineage>
</organism>
<dbReference type="EMBL" id="CH476616">
    <property type="protein sequence ID" value="EEP78760.1"/>
    <property type="molecule type" value="Genomic_DNA"/>
</dbReference>
<dbReference type="GeneID" id="8443739"/>
<dbReference type="Proteomes" id="UP000002058">
    <property type="component" value="Unassembled WGS sequence"/>
</dbReference>
<dbReference type="FunFam" id="1.20.1250.20:FF:000188">
    <property type="entry name" value="MFS general substrate transporter"/>
    <property type="match status" value="1"/>
</dbReference>
<dbReference type="InterPro" id="IPR036259">
    <property type="entry name" value="MFS_trans_sf"/>
</dbReference>
<evidence type="ECO:0000313" key="9">
    <source>
        <dbReference type="Proteomes" id="UP000002058"/>
    </source>
</evidence>
<reference evidence="9" key="1">
    <citation type="journal article" date="2009" name="Genome Res.">
        <title>Comparative genomic analyses of the human fungal pathogens Coccidioides and their relatives.</title>
        <authorList>
            <person name="Sharpton T.J."/>
            <person name="Stajich J.E."/>
            <person name="Rounsley S.D."/>
            <person name="Gardner M.J."/>
            <person name="Wortman J.R."/>
            <person name="Jordar V.S."/>
            <person name="Maiti R."/>
            <person name="Kodira C.D."/>
            <person name="Neafsey D.E."/>
            <person name="Zeng Q."/>
            <person name="Hung C.-Y."/>
            <person name="McMahan C."/>
            <person name="Muszewska A."/>
            <person name="Grynberg M."/>
            <person name="Mandel M.A."/>
            <person name="Kellner E.M."/>
            <person name="Barker B.M."/>
            <person name="Galgiani J.N."/>
            <person name="Orbach M.J."/>
            <person name="Kirkland T.N."/>
            <person name="Cole G.T."/>
            <person name="Henn M.R."/>
            <person name="Birren B.W."/>
            <person name="Taylor J.W."/>
        </authorList>
    </citation>
    <scope>NUCLEOTIDE SEQUENCE [LARGE SCALE GENOMIC DNA]</scope>
    <source>
        <strain evidence="9">UAMH 1704</strain>
    </source>
</reference>
<gene>
    <name evidence="8" type="ORF">UREG_03606</name>
</gene>
<feature type="transmembrane region" description="Helical" evidence="6">
    <location>
        <begin position="206"/>
        <end position="228"/>
    </location>
</feature>
<feature type="transmembrane region" description="Helical" evidence="6">
    <location>
        <begin position="341"/>
        <end position="359"/>
    </location>
</feature>
<keyword evidence="5 6" id="KW-0472">Membrane</keyword>
<dbReference type="HOGENOM" id="CLU_001265_0_1_1"/>
<evidence type="ECO:0000256" key="2">
    <source>
        <dbReference type="ARBA" id="ARBA00022448"/>
    </source>
</evidence>
<evidence type="ECO:0000256" key="1">
    <source>
        <dbReference type="ARBA" id="ARBA00004141"/>
    </source>
</evidence>
<feature type="transmembrane region" description="Helical" evidence="6">
    <location>
        <begin position="145"/>
        <end position="164"/>
    </location>
</feature>
<feature type="transmembrane region" description="Helical" evidence="6">
    <location>
        <begin position="240"/>
        <end position="260"/>
    </location>
</feature>
<evidence type="ECO:0000313" key="8">
    <source>
        <dbReference type="EMBL" id="EEP78760.1"/>
    </source>
</evidence>
<dbReference type="OrthoDB" id="2985014at2759"/>
<feature type="transmembrane region" description="Helical" evidence="6">
    <location>
        <begin position="117"/>
        <end position="138"/>
    </location>
</feature>
<protein>
    <recommendedName>
        <fullName evidence="7">Major facilitator superfamily (MFS) profile domain-containing protein</fullName>
    </recommendedName>
</protein>
<evidence type="ECO:0000256" key="5">
    <source>
        <dbReference type="ARBA" id="ARBA00023136"/>
    </source>
</evidence>
<name>C4JL98_UNCRE</name>
<feature type="transmembrane region" description="Helical" evidence="6">
    <location>
        <begin position="176"/>
        <end position="194"/>
    </location>
</feature>
<dbReference type="PANTHER" id="PTHR43791:SF50">
    <property type="entry name" value="TRANSPORTER, PUTATIVE (AFU_ORTHOLOGUE AFUA_2G00840)-RELATED"/>
    <property type="match status" value="1"/>
</dbReference>
<keyword evidence="9" id="KW-1185">Reference proteome</keyword>